<evidence type="ECO:0000256" key="1">
    <source>
        <dbReference type="ARBA" id="ARBA00022723"/>
    </source>
</evidence>
<dbReference type="EnsemblMetazoa" id="XM_050658854.1">
    <property type="protein sequence ID" value="XP_050514811.1"/>
    <property type="gene ID" value="LOC126890037"/>
</dbReference>
<name>A0ABM5KX90_DIAVI</name>
<sequence length="474" mass="55387">MAFIIPDSILETLLCSFCHKYLSVKPIKVYPNRLIQCGRCVDNKEQSNHKSGGAESLYGIIAENILFKCVNKFDGCRKLLKYSGVWHHEQVCLEKIHKCPICSEEITSFLMMRHFHSHHKDAILDYPALVFNLNDHLQIPRAYIYQEEDNLFFLYISYSKSENAIKLDFVYMGSYERAKNIYHQFTVSSENKEFDIVLNQKSCTNDIVVVDISRMSNILLIKFKLIDRNQKILTILGITTTAVIKPTPKNDPQGNQIVKYRSELNLQCIICQEYCIFSLSNCPIQTCYIDNHNNYVCYYCYQWFKYNGKSGLYFKRLIPDEIIYIMKFFKWNCSNCCMDIKFPNMTSHEIKCKLGRQFSCPIKNCCKKGTTHQMIEHLKVHNCLAFSSHFKLSLNILSCYVFVNEYIVYLDLSCSGSENSVRTYNIQVELVTKTDNYEKETTMQPYVLIFDTNNELINNLSVYNNEIFVKVIVI</sequence>
<feature type="domain" description="SIAH-type" evidence="5">
    <location>
        <begin position="64"/>
        <end position="120"/>
    </location>
</feature>
<dbReference type="InterPro" id="IPR013083">
    <property type="entry name" value="Znf_RING/FYVE/PHD"/>
</dbReference>
<evidence type="ECO:0000256" key="4">
    <source>
        <dbReference type="PROSITE-ProRule" id="PRU00455"/>
    </source>
</evidence>
<dbReference type="PANTHER" id="PTHR45877:SF2">
    <property type="entry name" value="E3 UBIQUITIN-PROTEIN LIGASE SINA-RELATED"/>
    <property type="match status" value="1"/>
</dbReference>
<keyword evidence="7" id="KW-1185">Reference proteome</keyword>
<dbReference type="GeneID" id="126890037"/>
<dbReference type="InterPro" id="IPR013010">
    <property type="entry name" value="Znf_SIAH"/>
</dbReference>
<organism evidence="6 7">
    <name type="scientific">Diabrotica virgifera virgifera</name>
    <name type="common">western corn rootworm</name>
    <dbReference type="NCBI Taxonomy" id="50390"/>
    <lineage>
        <taxon>Eukaryota</taxon>
        <taxon>Metazoa</taxon>
        <taxon>Ecdysozoa</taxon>
        <taxon>Arthropoda</taxon>
        <taxon>Hexapoda</taxon>
        <taxon>Insecta</taxon>
        <taxon>Pterygota</taxon>
        <taxon>Neoptera</taxon>
        <taxon>Endopterygota</taxon>
        <taxon>Coleoptera</taxon>
        <taxon>Polyphaga</taxon>
        <taxon>Cucujiformia</taxon>
        <taxon>Chrysomeloidea</taxon>
        <taxon>Chrysomelidae</taxon>
        <taxon>Galerucinae</taxon>
        <taxon>Diabroticina</taxon>
        <taxon>Diabroticites</taxon>
        <taxon>Diabrotica</taxon>
    </lineage>
</organism>
<evidence type="ECO:0000313" key="7">
    <source>
        <dbReference type="Proteomes" id="UP001652700"/>
    </source>
</evidence>
<dbReference type="Gene3D" id="3.30.40.10">
    <property type="entry name" value="Zinc/RING finger domain, C3HC4 (zinc finger)"/>
    <property type="match status" value="1"/>
</dbReference>
<dbReference type="PANTHER" id="PTHR45877">
    <property type="entry name" value="E3 UBIQUITIN-PROTEIN LIGASE SIAH2"/>
    <property type="match status" value="1"/>
</dbReference>
<dbReference type="Proteomes" id="UP001652700">
    <property type="component" value="Unplaced"/>
</dbReference>
<keyword evidence="3" id="KW-0862">Zinc</keyword>
<proteinExistence type="predicted"/>
<dbReference type="InterPro" id="IPR004162">
    <property type="entry name" value="SINA-like_animal"/>
</dbReference>
<dbReference type="RefSeq" id="XP_050514811.1">
    <property type="nucleotide sequence ID" value="XM_050658854.1"/>
</dbReference>
<protein>
    <recommendedName>
        <fullName evidence="5">SIAH-type domain-containing protein</fullName>
    </recommendedName>
</protein>
<evidence type="ECO:0000259" key="5">
    <source>
        <dbReference type="PROSITE" id="PS51081"/>
    </source>
</evidence>
<dbReference type="PROSITE" id="PS51081">
    <property type="entry name" value="ZF_SIAH"/>
    <property type="match status" value="1"/>
</dbReference>
<dbReference type="SUPFAM" id="SSF49599">
    <property type="entry name" value="TRAF domain-like"/>
    <property type="match status" value="1"/>
</dbReference>
<evidence type="ECO:0000256" key="2">
    <source>
        <dbReference type="ARBA" id="ARBA00022771"/>
    </source>
</evidence>
<keyword evidence="2 4" id="KW-0863">Zinc-finger</keyword>
<reference evidence="6" key="1">
    <citation type="submission" date="2025-05" db="UniProtKB">
        <authorList>
            <consortium name="EnsemblMetazoa"/>
        </authorList>
    </citation>
    <scope>IDENTIFICATION</scope>
</reference>
<accession>A0ABM5KX90</accession>
<keyword evidence="1" id="KW-0479">Metal-binding</keyword>
<evidence type="ECO:0000313" key="6">
    <source>
        <dbReference type="EnsemblMetazoa" id="XP_050514811.1"/>
    </source>
</evidence>
<evidence type="ECO:0000256" key="3">
    <source>
        <dbReference type="ARBA" id="ARBA00022833"/>
    </source>
</evidence>